<evidence type="ECO:0000313" key="5">
    <source>
        <dbReference type="Proteomes" id="UP001156882"/>
    </source>
</evidence>
<proteinExistence type="predicted"/>
<evidence type="ECO:0000256" key="2">
    <source>
        <dbReference type="ARBA" id="ARBA00022801"/>
    </source>
</evidence>
<dbReference type="Proteomes" id="UP001156882">
    <property type="component" value="Unassembled WGS sequence"/>
</dbReference>
<gene>
    <name evidence="4" type="ORF">GCM10007874_19300</name>
</gene>
<dbReference type="InterPro" id="IPR020084">
    <property type="entry name" value="NUDIX_hydrolase_CS"/>
</dbReference>
<evidence type="ECO:0000313" key="4">
    <source>
        <dbReference type="EMBL" id="GLS18913.1"/>
    </source>
</evidence>
<dbReference type="RefSeq" id="WP_284311777.1">
    <property type="nucleotide sequence ID" value="NZ_BSPC01000015.1"/>
</dbReference>
<feature type="domain" description="Nudix hydrolase" evidence="3">
    <location>
        <begin position="1"/>
        <end position="150"/>
    </location>
</feature>
<sequence>MPSRSAGIMLYRQRSETLEVLLVHPGGPFWARKDLGAWSIPKGEYAEGEDPSAAARREFEEELGHALPPGDLLPLGEVVQSGGKRVQGWALAGDFEVTALRSNLFELEWPPHSGKRMQFPEVDRAAWLDPALAAEKIIPAQKAFLDRLVALLAGRRPASPSL</sequence>
<protein>
    <submittedName>
        <fullName evidence="4">NTP pyrophosphohydrolase</fullName>
    </submittedName>
</protein>
<keyword evidence="2" id="KW-0378">Hydrolase</keyword>
<dbReference type="PROSITE" id="PS00893">
    <property type="entry name" value="NUDIX_BOX"/>
    <property type="match status" value="1"/>
</dbReference>
<dbReference type="PANTHER" id="PTHR21340:SF7">
    <property type="entry name" value="NUDIX HYDROLASE DOMAIN-CONTAINING PROTEIN"/>
    <property type="match status" value="1"/>
</dbReference>
<evidence type="ECO:0000256" key="1">
    <source>
        <dbReference type="ARBA" id="ARBA00001946"/>
    </source>
</evidence>
<comment type="cofactor">
    <cofactor evidence="1">
        <name>Mg(2+)</name>
        <dbReference type="ChEBI" id="CHEBI:18420"/>
    </cofactor>
</comment>
<dbReference type="CDD" id="cd04662">
    <property type="entry name" value="NUDIX_Hydrolase"/>
    <property type="match status" value="1"/>
</dbReference>
<dbReference type="PANTHER" id="PTHR21340">
    <property type="entry name" value="DIADENOSINE 5,5-P1,P4-TETRAPHOSPHATE PYROPHOSPHOHYDROLASE MUTT"/>
    <property type="match status" value="1"/>
</dbReference>
<keyword evidence="5" id="KW-1185">Reference proteome</keyword>
<comment type="caution">
    <text evidence="4">The sequence shown here is derived from an EMBL/GenBank/DDBJ whole genome shotgun (WGS) entry which is preliminary data.</text>
</comment>
<dbReference type="Pfam" id="PF00293">
    <property type="entry name" value="NUDIX"/>
    <property type="match status" value="1"/>
</dbReference>
<reference evidence="5" key="1">
    <citation type="journal article" date="2019" name="Int. J. Syst. Evol. Microbiol.">
        <title>The Global Catalogue of Microorganisms (GCM) 10K type strain sequencing project: providing services to taxonomists for standard genome sequencing and annotation.</title>
        <authorList>
            <consortium name="The Broad Institute Genomics Platform"/>
            <consortium name="The Broad Institute Genome Sequencing Center for Infectious Disease"/>
            <person name="Wu L."/>
            <person name="Ma J."/>
        </authorList>
    </citation>
    <scope>NUCLEOTIDE SEQUENCE [LARGE SCALE GENOMIC DNA]</scope>
    <source>
        <strain evidence="5">NBRC 101365</strain>
    </source>
</reference>
<dbReference type="SUPFAM" id="SSF55811">
    <property type="entry name" value="Nudix"/>
    <property type="match status" value="1"/>
</dbReference>
<dbReference type="InterPro" id="IPR051325">
    <property type="entry name" value="Nudix_hydrolase_domain"/>
</dbReference>
<accession>A0ABQ6CF65</accession>
<dbReference type="EMBL" id="BSPC01000015">
    <property type="protein sequence ID" value="GLS18913.1"/>
    <property type="molecule type" value="Genomic_DNA"/>
</dbReference>
<name>A0ABQ6CF65_9HYPH</name>
<dbReference type="PROSITE" id="PS51462">
    <property type="entry name" value="NUDIX"/>
    <property type="match status" value="1"/>
</dbReference>
<dbReference type="Gene3D" id="3.90.79.10">
    <property type="entry name" value="Nucleoside Triphosphate Pyrophosphohydrolase"/>
    <property type="match status" value="1"/>
</dbReference>
<dbReference type="InterPro" id="IPR015797">
    <property type="entry name" value="NUDIX_hydrolase-like_dom_sf"/>
</dbReference>
<evidence type="ECO:0000259" key="3">
    <source>
        <dbReference type="PROSITE" id="PS51462"/>
    </source>
</evidence>
<organism evidence="4 5">
    <name type="scientific">Labrys miyagiensis</name>
    <dbReference type="NCBI Taxonomy" id="346912"/>
    <lineage>
        <taxon>Bacteria</taxon>
        <taxon>Pseudomonadati</taxon>
        <taxon>Pseudomonadota</taxon>
        <taxon>Alphaproteobacteria</taxon>
        <taxon>Hyphomicrobiales</taxon>
        <taxon>Xanthobacteraceae</taxon>
        <taxon>Labrys</taxon>
    </lineage>
</organism>
<dbReference type="InterPro" id="IPR000086">
    <property type="entry name" value="NUDIX_hydrolase_dom"/>
</dbReference>